<evidence type="ECO:0000259" key="3">
    <source>
        <dbReference type="SMART" id="SM00852"/>
    </source>
</evidence>
<dbReference type="GO" id="GO:0006777">
    <property type="term" value="P:Mo-molybdopterin cofactor biosynthetic process"/>
    <property type="evidence" value="ECO:0007669"/>
    <property type="project" value="UniProtKB-UniRule"/>
</dbReference>
<protein>
    <recommendedName>
        <fullName evidence="1 2">Molybdenum cofactor biosynthesis protein B</fullName>
    </recommendedName>
</protein>
<dbReference type="Gene3D" id="3.40.980.10">
    <property type="entry name" value="MoaB/Mog-like domain"/>
    <property type="match status" value="1"/>
</dbReference>
<dbReference type="eggNOG" id="COG0521">
    <property type="taxonomic scope" value="Bacteria"/>
</dbReference>
<dbReference type="EMBL" id="JMPR01000041">
    <property type="protein sequence ID" value="KFD18073.1"/>
    <property type="molecule type" value="Genomic_DNA"/>
</dbReference>
<proteinExistence type="inferred from homology"/>
<dbReference type="CDD" id="cd00886">
    <property type="entry name" value="MogA_MoaB"/>
    <property type="match status" value="1"/>
</dbReference>
<comment type="function">
    <text evidence="2">May be involved in the biosynthesis of molybdopterin.</text>
</comment>
<sequence>MSKSPKEFVPLSVAIMTVSDSRDASQDSSGDYLAEAIREAGHQVAEQLICPDNRYSIRAGVSRWIASEQVQVVIINGGTGFHPKNSTPEAIEPLLDRTIEGFGELFRMVSYEDIGAATLQSRALAGLANQTLIFALPGSTSACRQAWERIICSQIDATTRPCNFVSQLKKI</sequence>
<accession>A0A085JC77</accession>
<dbReference type="Pfam" id="PF00994">
    <property type="entry name" value="MoCF_biosynth"/>
    <property type="match status" value="1"/>
</dbReference>
<dbReference type="Proteomes" id="UP000028602">
    <property type="component" value="Unassembled WGS sequence"/>
</dbReference>
<gene>
    <name evidence="4" type="primary">moaB</name>
    <name evidence="4" type="ORF">GTPT_2805</name>
</gene>
<dbReference type="RefSeq" id="WP_029990778.1">
    <property type="nucleotide sequence ID" value="NZ_ATMJ01000033.1"/>
</dbReference>
<comment type="pathway">
    <text evidence="2">Cofactor biosynthesis; molybdopterin biosynthesis.</text>
</comment>
<evidence type="ECO:0000313" key="4">
    <source>
        <dbReference type="EMBL" id="KFD18073.1"/>
    </source>
</evidence>
<dbReference type="InterPro" id="IPR012245">
    <property type="entry name" value="MoaB"/>
</dbReference>
<dbReference type="PANTHER" id="PTHR43232:SF2">
    <property type="entry name" value="MOLYBDENUM COFACTOR BIOSYNTHESIS PROTEIN B"/>
    <property type="match status" value="1"/>
</dbReference>
<dbReference type="InterPro" id="IPR013484">
    <property type="entry name" value="MoaB_proteobac"/>
</dbReference>
<organism evidence="4 5">
    <name type="scientific">Tatumella ptyseos ATCC 33301</name>
    <dbReference type="NCBI Taxonomy" id="1005995"/>
    <lineage>
        <taxon>Bacteria</taxon>
        <taxon>Pseudomonadati</taxon>
        <taxon>Pseudomonadota</taxon>
        <taxon>Gammaproteobacteria</taxon>
        <taxon>Enterobacterales</taxon>
        <taxon>Erwiniaceae</taxon>
        <taxon>Tatumella</taxon>
    </lineage>
</organism>
<keyword evidence="5" id="KW-1185">Reference proteome</keyword>
<feature type="domain" description="MoaB/Mog" evidence="3">
    <location>
        <begin position="14"/>
        <end position="158"/>
    </location>
</feature>
<dbReference type="GO" id="GO:0005829">
    <property type="term" value="C:cytosol"/>
    <property type="evidence" value="ECO:0007669"/>
    <property type="project" value="TreeGrafter"/>
</dbReference>
<comment type="similarity">
    <text evidence="2">Belongs to the MoaB/Mog family.</text>
</comment>
<keyword evidence="2" id="KW-0501">Molybdenum cofactor biosynthesis</keyword>
<dbReference type="InterPro" id="IPR036425">
    <property type="entry name" value="MoaB/Mog-like_dom_sf"/>
</dbReference>
<dbReference type="AlphaFoldDB" id="A0A085JC77"/>
<dbReference type="SUPFAM" id="SSF53218">
    <property type="entry name" value="Molybdenum cofactor biosynthesis proteins"/>
    <property type="match status" value="1"/>
</dbReference>
<dbReference type="OrthoDB" id="9784492at2"/>
<evidence type="ECO:0000313" key="5">
    <source>
        <dbReference type="Proteomes" id="UP000028602"/>
    </source>
</evidence>
<dbReference type="PIRSF" id="PIRSF006443">
    <property type="entry name" value="MoaB"/>
    <property type="match status" value="1"/>
</dbReference>
<comment type="caution">
    <text evidence="4">The sequence shown here is derived from an EMBL/GenBank/DDBJ whole genome shotgun (WGS) entry which is preliminary data.</text>
</comment>
<dbReference type="UniPathway" id="UPA00344"/>
<dbReference type="NCBIfam" id="TIGR00177">
    <property type="entry name" value="molyb_syn"/>
    <property type="match status" value="1"/>
</dbReference>
<dbReference type="NCBIfam" id="TIGR02667">
    <property type="entry name" value="moaB_proteo"/>
    <property type="match status" value="1"/>
</dbReference>
<dbReference type="SMART" id="SM00852">
    <property type="entry name" value="MoCF_biosynth"/>
    <property type="match status" value="1"/>
</dbReference>
<name>A0A085JC77_9GAMM</name>
<reference evidence="4 5" key="1">
    <citation type="submission" date="2014-05" db="EMBL/GenBank/DDBJ databases">
        <title>ATOL: Assembling a taxonomically balanced genome-scale reconstruction of the evolutionary history of the Enterobacteriaceae.</title>
        <authorList>
            <person name="Plunkett G.III."/>
            <person name="Neeno-Eckwall E.C."/>
            <person name="Glasner J.D."/>
            <person name="Perna N.T."/>
        </authorList>
    </citation>
    <scope>NUCLEOTIDE SEQUENCE [LARGE SCALE GENOMIC DNA]</scope>
    <source>
        <strain evidence="4 5">ATCC 33301</strain>
    </source>
</reference>
<evidence type="ECO:0000256" key="2">
    <source>
        <dbReference type="PIRNR" id="PIRNR006443"/>
    </source>
</evidence>
<dbReference type="InterPro" id="IPR001453">
    <property type="entry name" value="MoaB/Mog_dom"/>
</dbReference>
<evidence type="ECO:0000256" key="1">
    <source>
        <dbReference type="ARBA" id="ARBA00015262"/>
    </source>
</evidence>
<dbReference type="PANTHER" id="PTHR43232">
    <property type="entry name" value="MOLYBDENUM COFACTOR BIOSYNTHESIS PROTEIN B"/>
    <property type="match status" value="1"/>
</dbReference>